<evidence type="ECO:0000256" key="4">
    <source>
        <dbReference type="SAM" id="MobiDB-lite"/>
    </source>
</evidence>
<comment type="subcellular location">
    <subcellularLocation>
        <location evidence="1">Cytoplasm</location>
    </subcellularLocation>
</comment>
<feature type="compositionally biased region" description="Low complexity" evidence="4">
    <location>
        <begin position="38"/>
        <end position="56"/>
    </location>
</feature>
<dbReference type="Proteomes" id="UP000026961">
    <property type="component" value="Chromosome 12"/>
</dbReference>
<reference evidence="5" key="2">
    <citation type="submission" date="2018-05" db="EMBL/GenBank/DDBJ databases">
        <title>OgluRS3 (Oryza glumaepatula Reference Sequence Version 3).</title>
        <authorList>
            <person name="Zhang J."/>
            <person name="Kudrna D."/>
            <person name="Lee S."/>
            <person name="Talag J."/>
            <person name="Welchert J."/>
            <person name="Wing R.A."/>
        </authorList>
    </citation>
    <scope>NUCLEOTIDE SEQUENCE [LARGE SCALE GENOMIC DNA]</scope>
</reference>
<dbReference type="AlphaFoldDB" id="A0A0E0BRW8"/>
<feature type="compositionally biased region" description="Polar residues" evidence="4">
    <location>
        <begin position="11"/>
        <end position="26"/>
    </location>
</feature>
<dbReference type="Gramene" id="OGLUM12G11180.1">
    <property type="protein sequence ID" value="OGLUM12G11180.1"/>
    <property type="gene ID" value="OGLUM12G11180"/>
</dbReference>
<keyword evidence="6" id="KW-1185">Reference proteome</keyword>
<dbReference type="PRINTS" id="PR01911">
    <property type="entry name" value="PFDSPHPHTASE"/>
</dbReference>
<dbReference type="GO" id="GO:0005737">
    <property type="term" value="C:cytoplasm"/>
    <property type="evidence" value="ECO:0007669"/>
    <property type="project" value="UniProtKB-SubCell"/>
</dbReference>
<dbReference type="FunFam" id="3.90.190.10:FF:000035">
    <property type="entry name" value="Tyrosine phosphatase, putative"/>
    <property type="match status" value="1"/>
</dbReference>
<organism evidence="5">
    <name type="scientific">Oryza glumipatula</name>
    <dbReference type="NCBI Taxonomy" id="40148"/>
    <lineage>
        <taxon>Eukaryota</taxon>
        <taxon>Viridiplantae</taxon>
        <taxon>Streptophyta</taxon>
        <taxon>Embryophyta</taxon>
        <taxon>Tracheophyta</taxon>
        <taxon>Spermatophyta</taxon>
        <taxon>Magnoliopsida</taxon>
        <taxon>Liliopsida</taxon>
        <taxon>Poales</taxon>
        <taxon>Poaceae</taxon>
        <taxon>BOP clade</taxon>
        <taxon>Oryzoideae</taxon>
        <taxon>Oryzeae</taxon>
        <taxon>Oryzinae</taxon>
        <taxon>Oryza</taxon>
    </lineage>
</organism>
<protein>
    <recommendedName>
        <fullName evidence="7">Tyrosine-protein phosphatase domain-containing protein</fullName>
    </recommendedName>
</protein>
<dbReference type="InterPro" id="IPR029021">
    <property type="entry name" value="Prot-tyrosine_phosphatase-like"/>
</dbReference>
<dbReference type="GO" id="GO:0016791">
    <property type="term" value="F:phosphatase activity"/>
    <property type="evidence" value="ECO:0007669"/>
    <property type="project" value="InterPro"/>
</dbReference>
<feature type="region of interest" description="Disordered" evidence="4">
    <location>
        <begin position="1"/>
        <end position="90"/>
    </location>
</feature>
<dbReference type="InterPro" id="IPR004861">
    <property type="entry name" value="Siw14-like"/>
</dbReference>
<proteinExistence type="predicted"/>
<dbReference type="eggNOG" id="KOG1572">
    <property type="taxonomic scope" value="Eukaryota"/>
</dbReference>
<dbReference type="PANTHER" id="PTHR31126">
    <property type="entry name" value="TYROSINE-PROTEIN PHOSPHATASE"/>
    <property type="match status" value="1"/>
</dbReference>
<dbReference type="SUPFAM" id="SSF52799">
    <property type="entry name" value="(Phosphotyrosine protein) phosphatases II"/>
    <property type="match status" value="1"/>
</dbReference>
<accession>A0A0E0BRW8</accession>
<dbReference type="Pfam" id="PF03162">
    <property type="entry name" value="Y_phosphatase2"/>
    <property type="match status" value="1"/>
</dbReference>
<evidence type="ECO:0008006" key="7">
    <source>
        <dbReference type="Google" id="ProtNLM"/>
    </source>
</evidence>
<evidence type="ECO:0000313" key="6">
    <source>
        <dbReference type="Proteomes" id="UP000026961"/>
    </source>
</evidence>
<evidence type="ECO:0000313" key="5">
    <source>
        <dbReference type="EnsemblPlants" id="OGLUM12G11180.1"/>
    </source>
</evidence>
<dbReference type="PANTHER" id="PTHR31126:SF46">
    <property type="entry name" value="TYROSINE-PROTEIN PHOSPHATASE DSP5"/>
    <property type="match status" value="1"/>
</dbReference>
<dbReference type="STRING" id="40148.A0A0E0BRW8"/>
<dbReference type="HOGENOM" id="CLU_083741_0_0_1"/>
<evidence type="ECO:0000256" key="2">
    <source>
        <dbReference type="ARBA" id="ARBA00022490"/>
    </source>
</evidence>
<feature type="compositionally biased region" description="Pro residues" evidence="4">
    <location>
        <begin position="1"/>
        <end position="10"/>
    </location>
</feature>
<reference evidence="5" key="1">
    <citation type="submission" date="2015-04" db="UniProtKB">
        <authorList>
            <consortium name="EnsemblPlants"/>
        </authorList>
    </citation>
    <scope>IDENTIFICATION</scope>
</reference>
<dbReference type="InterPro" id="IPR020428">
    <property type="entry name" value="PFA-DSPs"/>
</dbReference>
<dbReference type="Gene3D" id="3.90.190.10">
    <property type="entry name" value="Protein tyrosine phosphatase superfamily"/>
    <property type="match status" value="2"/>
</dbReference>
<keyword evidence="3" id="KW-0378">Hydrolase</keyword>
<sequence>MPSVLKPPNPKTNLSTRPTTNRNRSPVSPLRSRPVQVAPPASTKRSSPTSRPLRPRVATPPSPSFRRRRRRALAATPTDLDPPTPRANRRRIRPRIRGIRAGSAMILEQFDEPAAEKADAAMVVAPPSNFGMVDTGVYRSGFPDPASFGFLRGLGLRSVVYLCPEPYMETNAEFLKAEGIRLFQFGIEGNKLLMYKKPHDPNVSIPVDAIMGALRHRTGCLVGCFRKLQNWCLSSVFEEYHRYAAGKSRLSDLKFIESFDVNCMTDCLLRLIYHYHGCLQKSKRLAYSER</sequence>
<dbReference type="EnsemblPlants" id="OGLUM12G11180.1">
    <property type="protein sequence ID" value="OGLUM12G11180.1"/>
    <property type="gene ID" value="OGLUM12G11180"/>
</dbReference>
<evidence type="ECO:0000256" key="1">
    <source>
        <dbReference type="ARBA" id="ARBA00004496"/>
    </source>
</evidence>
<name>A0A0E0BRW8_9ORYZ</name>
<evidence type="ECO:0000256" key="3">
    <source>
        <dbReference type="ARBA" id="ARBA00022801"/>
    </source>
</evidence>
<keyword evidence="2" id="KW-0963">Cytoplasm</keyword>